<keyword evidence="5" id="KW-1185">Reference proteome</keyword>
<dbReference type="OrthoDB" id="350663at2157"/>
<dbReference type="GeneID" id="39848271"/>
<dbReference type="Gene3D" id="3.60.21.10">
    <property type="match status" value="1"/>
</dbReference>
<dbReference type="Pfam" id="PF00149">
    <property type="entry name" value="Metallophos"/>
    <property type="match status" value="1"/>
</dbReference>
<dbReference type="EMBL" id="CP031310">
    <property type="protein sequence ID" value="QCC51618.1"/>
    <property type="molecule type" value="Genomic_DNA"/>
</dbReference>
<dbReference type="InterPro" id="IPR039331">
    <property type="entry name" value="PAPs-like"/>
</dbReference>
<gene>
    <name evidence="4" type="ORF">DV733_10370</name>
</gene>
<evidence type="ECO:0000256" key="2">
    <source>
        <dbReference type="SAM" id="MobiDB-lite"/>
    </source>
</evidence>
<sequence>MTDDSGRTSRFPTRRQILGTTAAGIGGLTGCTELLGASTETIDPPSTLIATWRTSDPTHQVTLQWVVESDEQPDPVDIALSPSANSKATNETAVARFGPVDSYPPMYRHRATFEALAPDTDFEIELRGKPTGLTVRTAPESIDEPLTFAQGGDIGTTGFVPDLHQQAASWDPLFALVGGDLAYADGVSVSPWITFLEQWHEHMRSDGRLIPIVAGIGNHEVQGGMHGSPEDAPFYYDLFDNEVRDQAYWAIDIGDSVSFLILDSNHTTEVPGEQTEWLESALAERADWEHVAAVSHVPAYPSSKPITGAGRDRVDVRDHWVPLFEAYDVDVVFEHDDHTYKRTHLLEGGEQADDGVLYVGDGAWGKGGREAASTEERPYLAVSKSKRHVIRTTFAPDGTRQYRAVDPDGETIDRFDGNGQPVAEN</sequence>
<dbReference type="InterPro" id="IPR004843">
    <property type="entry name" value="Calcineurin-like_PHP"/>
</dbReference>
<organism evidence="4 5">
    <name type="scientific">Halapricum salinum</name>
    <dbReference type="NCBI Taxonomy" id="1457250"/>
    <lineage>
        <taxon>Archaea</taxon>
        <taxon>Methanobacteriati</taxon>
        <taxon>Methanobacteriota</taxon>
        <taxon>Stenosarchaea group</taxon>
        <taxon>Halobacteria</taxon>
        <taxon>Halobacteriales</taxon>
        <taxon>Haloarculaceae</taxon>
        <taxon>Halapricum</taxon>
    </lineage>
</organism>
<dbReference type="AlphaFoldDB" id="A0A4D6HEM7"/>
<dbReference type="Proteomes" id="UP000296706">
    <property type="component" value="Chromosome"/>
</dbReference>
<evidence type="ECO:0000256" key="1">
    <source>
        <dbReference type="ARBA" id="ARBA00022729"/>
    </source>
</evidence>
<evidence type="ECO:0000313" key="5">
    <source>
        <dbReference type="Proteomes" id="UP000296706"/>
    </source>
</evidence>
<protein>
    <recommendedName>
        <fullName evidence="3">Calcineurin-like phosphoesterase domain-containing protein</fullName>
    </recommendedName>
</protein>
<proteinExistence type="predicted"/>
<dbReference type="InterPro" id="IPR029052">
    <property type="entry name" value="Metallo-depent_PP-like"/>
</dbReference>
<feature type="domain" description="Calcineurin-like phosphoesterase" evidence="3">
    <location>
        <begin position="162"/>
        <end position="333"/>
    </location>
</feature>
<dbReference type="PROSITE" id="PS51257">
    <property type="entry name" value="PROKAR_LIPOPROTEIN"/>
    <property type="match status" value="1"/>
</dbReference>
<dbReference type="PANTHER" id="PTHR22953:SF153">
    <property type="entry name" value="PURPLE ACID PHOSPHATASE"/>
    <property type="match status" value="1"/>
</dbReference>
<dbReference type="STRING" id="1457250.GCA_000755225_00824"/>
<name>A0A4D6HEM7_9EURY</name>
<feature type="region of interest" description="Disordered" evidence="2">
    <location>
        <begin position="400"/>
        <end position="425"/>
    </location>
</feature>
<evidence type="ECO:0000313" key="4">
    <source>
        <dbReference type="EMBL" id="QCC51618.1"/>
    </source>
</evidence>
<keyword evidence="1" id="KW-0732">Signal</keyword>
<dbReference type="KEGG" id="hsn:DV733_10370"/>
<accession>A0A4D6HEM7</accession>
<dbReference type="RefSeq" id="WP_049994768.1">
    <property type="nucleotide sequence ID" value="NZ_CP031310.1"/>
</dbReference>
<dbReference type="GO" id="GO:0003993">
    <property type="term" value="F:acid phosphatase activity"/>
    <property type="evidence" value="ECO:0007669"/>
    <property type="project" value="InterPro"/>
</dbReference>
<dbReference type="SUPFAM" id="SSF56300">
    <property type="entry name" value="Metallo-dependent phosphatases"/>
    <property type="match status" value="1"/>
</dbReference>
<evidence type="ECO:0000259" key="3">
    <source>
        <dbReference type="Pfam" id="PF00149"/>
    </source>
</evidence>
<dbReference type="PANTHER" id="PTHR22953">
    <property type="entry name" value="ACID PHOSPHATASE RELATED"/>
    <property type="match status" value="1"/>
</dbReference>
<feature type="compositionally biased region" description="Basic and acidic residues" evidence="2">
    <location>
        <begin position="403"/>
        <end position="416"/>
    </location>
</feature>
<reference evidence="4 5" key="1">
    <citation type="journal article" date="2019" name="Nat. Commun.">
        <title>A new type of DNA phosphorothioation-based antiviral system in archaea.</title>
        <authorList>
            <person name="Xiong L."/>
            <person name="Liu S."/>
            <person name="Chen S."/>
            <person name="Xiao Y."/>
            <person name="Zhu B."/>
            <person name="Gao Y."/>
            <person name="Zhang Y."/>
            <person name="Chen B."/>
            <person name="Luo J."/>
            <person name="Deng Z."/>
            <person name="Chen X."/>
            <person name="Wang L."/>
            <person name="Chen S."/>
        </authorList>
    </citation>
    <scope>NUCLEOTIDE SEQUENCE [LARGE SCALE GENOMIC DNA]</scope>
    <source>
        <strain evidence="4 5">CBA1105</strain>
    </source>
</reference>